<protein>
    <submittedName>
        <fullName evidence="2">Chromosome transmission fidelity protein 18-like protein</fullName>
    </submittedName>
</protein>
<proteinExistence type="predicted"/>
<reference evidence="2 3" key="1">
    <citation type="journal article" date="2013" name="Proc. Natl. Acad. Sci. U.S.A.">
        <title>The king cobra genome reveals dynamic gene evolution and adaptation in the snake venom system.</title>
        <authorList>
            <person name="Vonk F.J."/>
            <person name="Casewell N.R."/>
            <person name="Henkel C.V."/>
            <person name="Heimberg A.M."/>
            <person name="Jansen H.J."/>
            <person name="McCleary R.J."/>
            <person name="Kerkkamp H.M."/>
            <person name="Vos R.A."/>
            <person name="Guerreiro I."/>
            <person name="Calvete J.J."/>
            <person name="Wuster W."/>
            <person name="Woods A.E."/>
            <person name="Logan J.M."/>
            <person name="Harrison R.A."/>
            <person name="Castoe T.A."/>
            <person name="de Koning A.P."/>
            <person name="Pollock D.D."/>
            <person name="Yandell M."/>
            <person name="Calderon D."/>
            <person name="Renjifo C."/>
            <person name="Currier R.B."/>
            <person name="Salgado D."/>
            <person name="Pla D."/>
            <person name="Sanz L."/>
            <person name="Hyder A.S."/>
            <person name="Ribeiro J.M."/>
            <person name="Arntzen J.W."/>
            <person name="van den Thillart G.E."/>
            <person name="Boetzer M."/>
            <person name="Pirovano W."/>
            <person name="Dirks R.P."/>
            <person name="Spaink H.P."/>
            <person name="Duboule D."/>
            <person name="McGlinn E."/>
            <person name="Kini R.M."/>
            <person name="Richardson M.K."/>
        </authorList>
    </citation>
    <scope>NUCLEOTIDE SEQUENCE</scope>
    <source>
        <tissue evidence="2">Blood</tissue>
    </source>
</reference>
<evidence type="ECO:0000256" key="1">
    <source>
        <dbReference type="SAM" id="MobiDB-lite"/>
    </source>
</evidence>
<dbReference type="Proteomes" id="UP000018936">
    <property type="component" value="Unassembled WGS sequence"/>
</dbReference>
<feature type="compositionally biased region" description="Basic and acidic residues" evidence="1">
    <location>
        <begin position="35"/>
        <end position="45"/>
    </location>
</feature>
<feature type="region of interest" description="Disordered" evidence="1">
    <location>
        <begin position="23"/>
        <end position="46"/>
    </location>
</feature>
<evidence type="ECO:0000313" key="3">
    <source>
        <dbReference type="Proteomes" id="UP000018936"/>
    </source>
</evidence>
<feature type="non-terminal residue" evidence="2">
    <location>
        <position position="1"/>
    </location>
</feature>
<gene>
    <name evidence="2" type="primary">CHTF18</name>
    <name evidence="2" type="ORF">L345_11100</name>
</gene>
<name>V8NN94_OPHHA</name>
<evidence type="ECO:0000313" key="2">
    <source>
        <dbReference type="EMBL" id="ETE63138.1"/>
    </source>
</evidence>
<comment type="caution">
    <text evidence="2">The sequence shown here is derived from an EMBL/GenBank/DDBJ whole genome shotgun (WGS) entry which is preliminary data.</text>
</comment>
<accession>V8NN94</accession>
<organism evidence="2 3">
    <name type="scientific">Ophiophagus hannah</name>
    <name type="common">King cobra</name>
    <name type="synonym">Naja hannah</name>
    <dbReference type="NCBI Taxonomy" id="8665"/>
    <lineage>
        <taxon>Eukaryota</taxon>
        <taxon>Metazoa</taxon>
        <taxon>Chordata</taxon>
        <taxon>Craniata</taxon>
        <taxon>Vertebrata</taxon>
        <taxon>Euteleostomi</taxon>
        <taxon>Lepidosauria</taxon>
        <taxon>Squamata</taxon>
        <taxon>Bifurcata</taxon>
        <taxon>Unidentata</taxon>
        <taxon>Episquamata</taxon>
        <taxon>Toxicofera</taxon>
        <taxon>Serpentes</taxon>
        <taxon>Colubroidea</taxon>
        <taxon>Elapidae</taxon>
        <taxon>Elapinae</taxon>
        <taxon>Ophiophagus</taxon>
    </lineage>
</organism>
<dbReference type="AlphaFoldDB" id="V8NN94"/>
<dbReference type="EMBL" id="AZIM01002892">
    <property type="protein sequence ID" value="ETE63138.1"/>
    <property type="molecule type" value="Genomic_DNA"/>
</dbReference>
<sequence length="84" mass="9554">MLPVGQNEGCEPERDFFGQVILKKKTAPSPEADQVPEKNTVEKQTGKAVGQSDVWFRFNEVIQNRKSRYKFIPPNGSQIMNCQI</sequence>
<keyword evidence="3" id="KW-1185">Reference proteome</keyword>
<dbReference type="OrthoDB" id="2195431at2759"/>